<dbReference type="GO" id="GO:0004476">
    <property type="term" value="F:mannose-6-phosphate isomerase activity"/>
    <property type="evidence" value="ECO:0007669"/>
    <property type="project" value="UniProtKB-EC"/>
</dbReference>
<dbReference type="OMA" id="DIGLFCG"/>
<comment type="cofactor">
    <cofactor evidence="11 12">
        <name>Zn(2+)</name>
        <dbReference type="ChEBI" id="CHEBI:29105"/>
    </cofactor>
    <text evidence="11 12">Binds 1 zinc ion per subunit.</text>
</comment>
<evidence type="ECO:0000259" key="17">
    <source>
        <dbReference type="Pfam" id="PF20512"/>
    </source>
</evidence>
<comment type="catalytic activity">
    <reaction evidence="1 12">
        <text>D-mannose 6-phosphate = D-fructose 6-phosphate</text>
        <dbReference type="Rhea" id="RHEA:12356"/>
        <dbReference type="ChEBI" id="CHEBI:58735"/>
        <dbReference type="ChEBI" id="CHEBI:61527"/>
        <dbReference type="EC" id="5.3.1.8"/>
    </reaction>
</comment>
<evidence type="ECO:0000259" key="16">
    <source>
        <dbReference type="Pfam" id="PF20511"/>
    </source>
</evidence>
<comment type="function">
    <text evidence="2">Involved in the synthesis of the GDP-mannose and dolichol-phosphate-mannose required for a number of critical mannosyl transfer reactions.</text>
</comment>
<evidence type="ECO:0000256" key="4">
    <source>
        <dbReference type="ARBA" id="ARBA00010772"/>
    </source>
</evidence>
<feature type="active site" evidence="10">
    <location>
        <position position="296"/>
    </location>
</feature>
<dbReference type="Gene3D" id="1.10.441.10">
    <property type="entry name" value="Phosphomannose Isomerase, domain 2"/>
    <property type="match status" value="1"/>
</dbReference>
<dbReference type="FunFam" id="1.10.441.10:FF:000001">
    <property type="entry name" value="Mannose-6-phosphate isomerase"/>
    <property type="match status" value="1"/>
</dbReference>
<evidence type="ECO:0000256" key="8">
    <source>
        <dbReference type="ARBA" id="ARBA00022833"/>
    </source>
</evidence>
<proteinExistence type="inferred from homology"/>
<dbReference type="AlphaFoldDB" id="A0A0D2KYM1"/>
<feature type="domain" description="Phosphomannose isomerase type I helical insertion" evidence="17">
    <location>
        <begin position="170"/>
        <end position="258"/>
    </location>
</feature>
<dbReference type="CDD" id="cd07011">
    <property type="entry name" value="cupin_PMI_type_I_N"/>
    <property type="match status" value="1"/>
</dbReference>
<dbReference type="GO" id="GO:0008270">
    <property type="term" value="F:zinc ion binding"/>
    <property type="evidence" value="ECO:0007669"/>
    <property type="project" value="InterPro"/>
</dbReference>
<dbReference type="PROSITE" id="PS00965">
    <property type="entry name" value="PMI_I_1"/>
    <property type="match status" value="1"/>
</dbReference>
<dbReference type="InterPro" id="IPR016305">
    <property type="entry name" value="Mannose-6-P_Isomerase"/>
</dbReference>
<comment type="pathway">
    <text evidence="3 14">Nucleotide-sugar biosynthesis; GDP-alpha-D-mannose biosynthesis; alpha-D-mannose 1-phosphate from D-fructose 6-phosphate: step 1/2.</text>
</comment>
<dbReference type="GO" id="GO:0009298">
    <property type="term" value="P:GDP-mannose biosynthetic process"/>
    <property type="evidence" value="ECO:0007669"/>
    <property type="project" value="UniProtKB-UniPathway"/>
</dbReference>
<feature type="binding site" evidence="11">
    <location>
        <position position="109"/>
    </location>
    <ligand>
        <name>Zn(2+)</name>
        <dbReference type="ChEBI" id="CHEBI:29105"/>
    </ligand>
</feature>
<evidence type="ECO:0000256" key="10">
    <source>
        <dbReference type="PIRSR" id="PIRSR001480-1"/>
    </source>
</evidence>
<dbReference type="STRING" id="945553.A0A0D2KYM1"/>
<evidence type="ECO:0000259" key="15">
    <source>
        <dbReference type="Pfam" id="PF01238"/>
    </source>
</evidence>
<dbReference type="EMBL" id="KN817576">
    <property type="protein sequence ID" value="KJA19592.1"/>
    <property type="molecule type" value="Genomic_DNA"/>
</dbReference>
<dbReference type="InterPro" id="IPR046456">
    <property type="entry name" value="PMI_typeI_C"/>
</dbReference>
<dbReference type="EC" id="5.3.1.8" evidence="5 12"/>
<dbReference type="NCBIfam" id="TIGR00218">
    <property type="entry name" value="manA"/>
    <property type="match status" value="1"/>
</dbReference>
<feature type="binding site" evidence="11">
    <location>
        <position position="111"/>
    </location>
    <ligand>
        <name>Zn(2+)</name>
        <dbReference type="ChEBI" id="CHEBI:29105"/>
    </ligand>
</feature>
<keyword evidence="8 11" id="KW-0862">Zinc</keyword>
<keyword evidence="19" id="KW-1185">Reference proteome</keyword>
<evidence type="ECO:0000256" key="3">
    <source>
        <dbReference type="ARBA" id="ARBA00004666"/>
    </source>
</evidence>
<feature type="domain" description="Phosphomannose isomerase type I catalytic" evidence="16">
    <location>
        <begin position="4"/>
        <end position="153"/>
    </location>
</feature>
<evidence type="ECO:0000256" key="9">
    <source>
        <dbReference type="ARBA" id="ARBA00023235"/>
    </source>
</evidence>
<dbReference type="UniPathway" id="UPA00126">
    <property type="reaction ID" value="UER00423"/>
</dbReference>
<accession>A0A0D2KYM1</accession>
<dbReference type="InterPro" id="IPR018050">
    <property type="entry name" value="Pmannose_isomerase-type1_CS"/>
</dbReference>
<dbReference type="Gene3D" id="2.60.120.10">
    <property type="entry name" value="Jelly Rolls"/>
    <property type="match status" value="2"/>
</dbReference>
<evidence type="ECO:0000256" key="7">
    <source>
        <dbReference type="ARBA" id="ARBA00022723"/>
    </source>
</evidence>
<evidence type="ECO:0000256" key="12">
    <source>
        <dbReference type="RuleBase" id="RU000611"/>
    </source>
</evidence>
<evidence type="ECO:0000313" key="19">
    <source>
        <dbReference type="Proteomes" id="UP000054270"/>
    </source>
</evidence>
<dbReference type="PRINTS" id="PR00714">
    <property type="entry name" value="MAN6PISMRASE"/>
</dbReference>
<evidence type="ECO:0000256" key="11">
    <source>
        <dbReference type="PIRSR" id="PIRSR001480-2"/>
    </source>
</evidence>
<dbReference type="PROSITE" id="PS00966">
    <property type="entry name" value="PMI_I_2"/>
    <property type="match status" value="1"/>
</dbReference>
<name>A0A0D2KYM1_HYPSF</name>
<dbReference type="Pfam" id="PF01238">
    <property type="entry name" value="PMI_typeI_C"/>
    <property type="match status" value="1"/>
</dbReference>
<evidence type="ECO:0000256" key="1">
    <source>
        <dbReference type="ARBA" id="ARBA00000757"/>
    </source>
</evidence>
<dbReference type="InterPro" id="IPR014710">
    <property type="entry name" value="RmlC-like_jellyroll"/>
</dbReference>
<reference evidence="19" key="1">
    <citation type="submission" date="2014-04" db="EMBL/GenBank/DDBJ databases">
        <title>Evolutionary Origins and Diversification of the Mycorrhizal Mutualists.</title>
        <authorList>
            <consortium name="DOE Joint Genome Institute"/>
            <consortium name="Mycorrhizal Genomics Consortium"/>
            <person name="Kohler A."/>
            <person name="Kuo A."/>
            <person name="Nagy L.G."/>
            <person name="Floudas D."/>
            <person name="Copeland A."/>
            <person name="Barry K.W."/>
            <person name="Cichocki N."/>
            <person name="Veneault-Fourrey C."/>
            <person name="LaButti K."/>
            <person name="Lindquist E.A."/>
            <person name="Lipzen A."/>
            <person name="Lundell T."/>
            <person name="Morin E."/>
            <person name="Murat C."/>
            <person name="Riley R."/>
            <person name="Ohm R."/>
            <person name="Sun H."/>
            <person name="Tunlid A."/>
            <person name="Henrissat B."/>
            <person name="Grigoriev I.V."/>
            <person name="Hibbett D.S."/>
            <person name="Martin F."/>
        </authorList>
    </citation>
    <scope>NUCLEOTIDE SEQUENCE [LARGE SCALE GENOMIC DNA]</scope>
    <source>
        <strain evidence="19">FD-334 SS-4</strain>
    </source>
</reference>
<dbReference type="Proteomes" id="UP000054270">
    <property type="component" value="Unassembled WGS sequence"/>
</dbReference>
<gene>
    <name evidence="18" type="ORF">HYPSUDRAFT_44152</name>
</gene>
<dbReference type="PIRSF" id="PIRSF001480">
    <property type="entry name" value="Mannose-6-phosphate_isomerase"/>
    <property type="match status" value="1"/>
</dbReference>
<protein>
    <recommendedName>
        <fullName evidence="6 12">Mannose-6-phosphate isomerase</fullName>
        <ecNumber evidence="5 12">5.3.1.8</ecNumber>
    </recommendedName>
</protein>
<dbReference type="InterPro" id="IPR001250">
    <property type="entry name" value="Man6P_Isoase-1"/>
</dbReference>
<evidence type="ECO:0000256" key="5">
    <source>
        <dbReference type="ARBA" id="ARBA00011956"/>
    </source>
</evidence>
<dbReference type="PANTHER" id="PTHR10309:SF0">
    <property type="entry name" value="MANNOSE-6-PHOSPHATE ISOMERASE"/>
    <property type="match status" value="1"/>
</dbReference>
<evidence type="ECO:0000256" key="2">
    <source>
        <dbReference type="ARBA" id="ARBA00002564"/>
    </source>
</evidence>
<keyword evidence="9 12" id="KW-0413">Isomerase</keyword>
<evidence type="ECO:0000256" key="13">
    <source>
        <dbReference type="RuleBase" id="RU004189"/>
    </source>
</evidence>
<comment type="similarity">
    <text evidence="4 13">Belongs to the mannose-6-phosphate isomerase type 1 family.</text>
</comment>
<dbReference type="OrthoDB" id="6605218at2759"/>
<dbReference type="SUPFAM" id="SSF51182">
    <property type="entry name" value="RmlC-like cupins"/>
    <property type="match status" value="1"/>
</dbReference>
<dbReference type="Pfam" id="PF20511">
    <property type="entry name" value="PMI_typeI_cat"/>
    <property type="match status" value="1"/>
</dbReference>
<dbReference type="GO" id="GO:0005975">
    <property type="term" value="P:carbohydrate metabolic process"/>
    <property type="evidence" value="ECO:0007669"/>
    <property type="project" value="InterPro"/>
</dbReference>
<dbReference type="FunFam" id="2.60.120.10:FF:000044">
    <property type="entry name" value="Mannose-6-phosphate isomerase"/>
    <property type="match status" value="1"/>
</dbReference>
<sequence>MATVFKIIPTVQQYDWGKIGKTSKVAQFATSSKLPGFEIDEAAPYAELWMGTHPKSPSLVQSSNVVLSDYLADHPELIGRAVADKFDAGNGNLPFLFKVLSIHKALSIQSHPDKTTAEKLHAEHPDIYKDPNHKPEMALAITTFKALCGFRPLPDIAAVLESTPELRALIPASAVEQFLSAAKSSTPQGAQEKDALKQLFSALMNADISDVKKQLDAIIRRYRAGETKEGEDGDLVKLVMKLNDQFPGDIGIFCAFVLNYVTLHPGEAIFLGAGEPHAYISGECIECMANSDNVIRAGLTPKLRDISALVSGLTYIAGPPSKHVVHTRNFSPSSKASGDVSPKLYDPPIPEFSVVQTKVSPRRNEFHRAIRGPSVVVVTDGNGQITWGEDTLEVMELALGDVFFIGANTDIKLDNTGATEFVVYRAFVEAD</sequence>
<evidence type="ECO:0000256" key="6">
    <source>
        <dbReference type="ARBA" id="ARBA00018236"/>
    </source>
</evidence>
<feature type="binding site" evidence="11">
    <location>
        <position position="277"/>
    </location>
    <ligand>
        <name>Zn(2+)</name>
        <dbReference type="ChEBI" id="CHEBI:29105"/>
    </ligand>
</feature>
<dbReference type="InterPro" id="IPR046457">
    <property type="entry name" value="PMI_typeI_cat"/>
</dbReference>
<dbReference type="Pfam" id="PF20512">
    <property type="entry name" value="PMI_typeI_hel"/>
    <property type="match status" value="1"/>
</dbReference>
<evidence type="ECO:0000256" key="14">
    <source>
        <dbReference type="RuleBase" id="RU004248"/>
    </source>
</evidence>
<dbReference type="PANTHER" id="PTHR10309">
    <property type="entry name" value="MANNOSE-6-PHOSPHATE ISOMERASE"/>
    <property type="match status" value="1"/>
</dbReference>
<organism evidence="18 19">
    <name type="scientific">Hypholoma sublateritium (strain FD-334 SS-4)</name>
    <dbReference type="NCBI Taxonomy" id="945553"/>
    <lineage>
        <taxon>Eukaryota</taxon>
        <taxon>Fungi</taxon>
        <taxon>Dikarya</taxon>
        <taxon>Basidiomycota</taxon>
        <taxon>Agaricomycotina</taxon>
        <taxon>Agaricomycetes</taxon>
        <taxon>Agaricomycetidae</taxon>
        <taxon>Agaricales</taxon>
        <taxon>Agaricineae</taxon>
        <taxon>Strophariaceae</taxon>
        <taxon>Hypholoma</taxon>
    </lineage>
</organism>
<feature type="binding site" evidence="11">
    <location>
        <position position="136"/>
    </location>
    <ligand>
        <name>Zn(2+)</name>
        <dbReference type="ChEBI" id="CHEBI:29105"/>
    </ligand>
</feature>
<evidence type="ECO:0000313" key="18">
    <source>
        <dbReference type="EMBL" id="KJA19592.1"/>
    </source>
</evidence>
<keyword evidence="7 11" id="KW-0479">Metal-binding</keyword>
<dbReference type="InterPro" id="IPR046458">
    <property type="entry name" value="PMI_typeI_hel"/>
</dbReference>
<dbReference type="InterPro" id="IPR011051">
    <property type="entry name" value="RmlC_Cupin_sf"/>
</dbReference>
<dbReference type="GO" id="GO:0005829">
    <property type="term" value="C:cytosol"/>
    <property type="evidence" value="ECO:0007669"/>
    <property type="project" value="TreeGrafter"/>
</dbReference>
<feature type="domain" description="Phosphomannose isomerase type I C-terminal" evidence="15">
    <location>
        <begin position="344"/>
        <end position="388"/>
    </location>
</feature>